<evidence type="ECO:0000256" key="6">
    <source>
        <dbReference type="ARBA" id="ARBA00022705"/>
    </source>
</evidence>
<dbReference type="Gene3D" id="3.60.21.50">
    <property type="match status" value="1"/>
</dbReference>
<dbReference type="InterPro" id="IPR007185">
    <property type="entry name" value="DNA_pol_a/d/e_bsu"/>
</dbReference>
<comment type="catalytic activity">
    <reaction evidence="9">
        <text>DNA(n) + a 2'-deoxyribonucleoside 5'-triphosphate = DNA(n+1) + diphosphate</text>
        <dbReference type="Rhea" id="RHEA:22508"/>
        <dbReference type="Rhea" id="RHEA-COMP:17339"/>
        <dbReference type="Rhea" id="RHEA-COMP:17340"/>
        <dbReference type="ChEBI" id="CHEBI:33019"/>
        <dbReference type="ChEBI" id="CHEBI:61560"/>
        <dbReference type="ChEBI" id="CHEBI:173112"/>
        <dbReference type="EC" id="2.7.7.7"/>
    </reaction>
</comment>
<evidence type="ECO:0000313" key="13">
    <source>
        <dbReference type="Proteomes" id="UP000799429"/>
    </source>
</evidence>
<evidence type="ECO:0000256" key="5">
    <source>
        <dbReference type="ARBA" id="ARBA00022695"/>
    </source>
</evidence>
<name>A0A9P4SGZ1_9PEZI</name>
<evidence type="ECO:0000256" key="2">
    <source>
        <dbReference type="ARBA" id="ARBA00006035"/>
    </source>
</evidence>
<feature type="domain" description="DNA polymerase delta subunit OB-fold" evidence="11">
    <location>
        <begin position="48"/>
        <end position="183"/>
    </location>
</feature>
<dbReference type="GO" id="GO:0006281">
    <property type="term" value="P:DNA repair"/>
    <property type="evidence" value="ECO:0007669"/>
    <property type="project" value="UniProtKB-ARBA"/>
</dbReference>
<dbReference type="Pfam" id="PF04042">
    <property type="entry name" value="DNA_pol_E_B"/>
    <property type="match status" value="1"/>
</dbReference>
<organism evidence="12 13">
    <name type="scientific">Patellaria atrata CBS 101060</name>
    <dbReference type="NCBI Taxonomy" id="1346257"/>
    <lineage>
        <taxon>Eukaryota</taxon>
        <taxon>Fungi</taxon>
        <taxon>Dikarya</taxon>
        <taxon>Ascomycota</taxon>
        <taxon>Pezizomycotina</taxon>
        <taxon>Dothideomycetes</taxon>
        <taxon>Dothideomycetes incertae sedis</taxon>
        <taxon>Patellariales</taxon>
        <taxon>Patellariaceae</taxon>
        <taxon>Patellaria</taxon>
    </lineage>
</organism>
<dbReference type="OrthoDB" id="3763at2759"/>
<evidence type="ECO:0000313" key="12">
    <source>
        <dbReference type="EMBL" id="KAF2842716.1"/>
    </source>
</evidence>
<proteinExistence type="inferred from homology"/>
<reference evidence="12" key="1">
    <citation type="journal article" date="2020" name="Stud. Mycol.">
        <title>101 Dothideomycetes genomes: a test case for predicting lifestyles and emergence of pathogens.</title>
        <authorList>
            <person name="Haridas S."/>
            <person name="Albert R."/>
            <person name="Binder M."/>
            <person name="Bloem J."/>
            <person name="Labutti K."/>
            <person name="Salamov A."/>
            <person name="Andreopoulos B."/>
            <person name="Baker S."/>
            <person name="Barry K."/>
            <person name="Bills G."/>
            <person name="Bluhm B."/>
            <person name="Cannon C."/>
            <person name="Castanera R."/>
            <person name="Culley D."/>
            <person name="Daum C."/>
            <person name="Ezra D."/>
            <person name="Gonzalez J."/>
            <person name="Henrissat B."/>
            <person name="Kuo A."/>
            <person name="Liang C."/>
            <person name="Lipzen A."/>
            <person name="Lutzoni F."/>
            <person name="Magnuson J."/>
            <person name="Mondo S."/>
            <person name="Nolan M."/>
            <person name="Ohm R."/>
            <person name="Pangilinan J."/>
            <person name="Park H.-J."/>
            <person name="Ramirez L."/>
            <person name="Alfaro M."/>
            <person name="Sun H."/>
            <person name="Tritt A."/>
            <person name="Yoshinaga Y."/>
            <person name="Zwiers L.-H."/>
            <person name="Turgeon B."/>
            <person name="Goodwin S."/>
            <person name="Spatafora J."/>
            <person name="Crous P."/>
            <person name="Grigoriev I."/>
        </authorList>
    </citation>
    <scope>NUCLEOTIDE SEQUENCE</scope>
    <source>
        <strain evidence="12">CBS 101060</strain>
    </source>
</reference>
<dbReference type="AlphaFoldDB" id="A0A9P4SGZ1"/>
<dbReference type="PANTHER" id="PTHR10416">
    <property type="entry name" value="DNA POLYMERASE DELTA SUBUNIT 2"/>
    <property type="match status" value="1"/>
</dbReference>
<evidence type="ECO:0000256" key="8">
    <source>
        <dbReference type="ARBA" id="ARBA00023242"/>
    </source>
</evidence>
<dbReference type="Proteomes" id="UP000799429">
    <property type="component" value="Unassembled WGS sequence"/>
</dbReference>
<evidence type="ECO:0000256" key="3">
    <source>
        <dbReference type="ARBA" id="ARBA00012417"/>
    </source>
</evidence>
<comment type="subcellular location">
    <subcellularLocation>
        <location evidence="1">Nucleus</location>
    </subcellularLocation>
</comment>
<comment type="similarity">
    <text evidence="2">Belongs to the DNA polymerase delta/II small subunit family.</text>
</comment>
<feature type="domain" description="DNA polymerase alpha/delta/epsilon subunit B" evidence="10">
    <location>
        <begin position="219"/>
        <end position="449"/>
    </location>
</feature>
<keyword evidence="13" id="KW-1185">Reference proteome</keyword>
<evidence type="ECO:0000259" key="10">
    <source>
        <dbReference type="Pfam" id="PF04042"/>
    </source>
</evidence>
<dbReference type="GO" id="GO:0006273">
    <property type="term" value="P:lagging strand elongation"/>
    <property type="evidence" value="ECO:0007669"/>
    <property type="project" value="UniProtKB-ARBA"/>
</dbReference>
<dbReference type="GO" id="GO:0003677">
    <property type="term" value="F:DNA binding"/>
    <property type="evidence" value="ECO:0007669"/>
    <property type="project" value="InterPro"/>
</dbReference>
<dbReference type="PANTHER" id="PTHR10416:SF0">
    <property type="entry name" value="DNA POLYMERASE DELTA SUBUNIT 2"/>
    <property type="match status" value="1"/>
</dbReference>
<evidence type="ECO:0000256" key="7">
    <source>
        <dbReference type="ARBA" id="ARBA00022932"/>
    </source>
</evidence>
<evidence type="ECO:0000256" key="9">
    <source>
        <dbReference type="ARBA" id="ARBA00049244"/>
    </source>
</evidence>
<dbReference type="Pfam" id="PF18018">
    <property type="entry name" value="DNA_pol_D_N"/>
    <property type="match status" value="1"/>
</dbReference>
<keyword evidence="4" id="KW-0808">Transferase</keyword>
<dbReference type="EMBL" id="MU006089">
    <property type="protein sequence ID" value="KAF2842716.1"/>
    <property type="molecule type" value="Genomic_DNA"/>
</dbReference>
<accession>A0A9P4SGZ1</accession>
<keyword evidence="7" id="KW-0239">DNA-directed DNA polymerase</keyword>
<dbReference type="CDD" id="cd07387">
    <property type="entry name" value="MPP_PolD2_C"/>
    <property type="match status" value="1"/>
</dbReference>
<protein>
    <recommendedName>
        <fullName evidence="3">DNA-directed DNA polymerase</fullName>
        <ecNumber evidence="3">2.7.7.7</ecNumber>
    </recommendedName>
</protein>
<dbReference type="GO" id="GO:0003887">
    <property type="term" value="F:DNA-directed DNA polymerase activity"/>
    <property type="evidence" value="ECO:0007669"/>
    <property type="project" value="UniProtKB-KW"/>
</dbReference>
<evidence type="ECO:0000256" key="4">
    <source>
        <dbReference type="ARBA" id="ARBA00022679"/>
    </source>
</evidence>
<dbReference type="GO" id="GO:0043625">
    <property type="term" value="C:delta DNA polymerase complex"/>
    <property type="evidence" value="ECO:0007669"/>
    <property type="project" value="TreeGrafter"/>
</dbReference>
<keyword evidence="8" id="KW-0539">Nucleus</keyword>
<keyword evidence="5" id="KW-0548">Nucleotidyltransferase</keyword>
<evidence type="ECO:0000256" key="1">
    <source>
        <dbReference type="ARBA" id="ARBA00004123"/>
    </source>
</evidence>
<gene>
    <name evidence="12" type="ORF">M501DRAFT_945361</name>
</gene>
<dbReference type="Gene3D" id="2.40.50.430">
    <property type="match status" value="1"/>
</dbReference>
<evidence type="ECO:0000259" key="11">
    <source>
        <dbReference type="Pfam" id="PF18018"/>
    </source>
</evidence>
<dbReference type="FunFam" id="2.40.50.430:FF:000002">
    <property type="entry name" value="DNA polymerase delta subunit"/>
    <property type="match status" value="1"/>
</dbReference>
<comment type="caution">
    <text evidence="12">The sequence shown here is derived from an EMBL/GenBank/DDBJ whole genome shotgun (WGS) entry which is preliminary data.</text>
</comment>
<dbReference type="InterPro" id="IPR041863">
    <property type="entry name" value="PolD2_C"/>
</dbReference>
<keyword evidence="6" id="KW-0235">DNA replication</keyword>
<sequence length="502" mass="55494">MPSIDGADVLLSGPTDTPFPTATRHASSYNPLHTFHLPKGEQKHYQQQFADLYFLRLAQLKEVVEEVAGEDWDMVGGEKARRVDRVLDVRQGELCWVVGTVYMEMPLKPNILDDISKEHWIAAPPPREKYLSPNGGDQKMLEDDSGRLRIIGEFIDSRVLATGAIIAALGTENKDGAFEVIDIKVADLPRQPERWERDEAELAETGKKVKQNRQPAGKIAILSGLSISGELADDLSLDLLTEYLLGESMSGVAQESAAQISRLLIAGNSLANASPILSRDDFAAKKSNKKYGYDSSAYNAAPTEHLDNFLSVLLPSLPITLLPGETDPSNVALPQPPLHPALFPQSRAYANPPVESKEKPGALDSVTNPWEGDIDGWRFLVNGGQPINDVYKYVEGDDRLEMMECLLRWRSNAPTAPDTLWCYPFQDDDPFLVKDCPHVYIVGNQPRFETTVIEGPLGQRVRLIAVPSFRDTGTMVLLDAETLAVDVVNFEVFKPSKDVDMS</sequence>
<dbReference type="EC" id="2.7.7.7" evidence="3"/>
<dbReference type="InterPro" id="IPR024826">
    <property type="entry name" value="DNA_pol_delta/II_ssu"/>
</dbReference>
<dbReference type="InterPro" id="IPR040663">
    <property type="entry name" value="DNA_pol_D_N"/>
</dbReference>